<dbReference type="GO" id="GO:0009245">
    <property type="term" value="P:lipid A biosynthetic process"/>
    <property type="evidence" value="ECO:0007669"/>
    <property type="project" value="TreeGrafter"/>
</dbReference>
<dbReference type="PANTHER" id="PTHR42755">
    <property type="entry name" value="3-DEOXY-MANNO-OCTULOSONATE CYTIDYLYLTRANSFERASE"/>
    <property type="match status" value="1"/>
</dbReference>
<comment type="subcellular location">
    <subcellularLocation>
        <location evidence="1">Cell inner membrane</location>
        <topology evidence="1">Single-pass membrane protein</topology>
        <orientation evidence="1">Cytoplasmic side</orientation>
    </subcellularLocation>
    <subcellularLocation>
        <location evidence="10">Cell membrane</location>
    </subcellularLocation>
</comment>
<accession>A0A0W0TTS7</accession>
<proteinExistence type="inferred from homology"/>
<comment type="caution">
    <text evidence="11">The sequence shown here is derived from an EMBL/GenBank/DDBJ whole genome shotgun (WGS) entry which is preliminary data.</text>
</comment>
<evidence type="ECO:0000256" key="1">
    <source>
        <dbReference type="ARBA" id="ARBA00004388"/>
    </source>
</evidence>
<evidence type="ECO:0000313" key="12">
    <source>
        <dbReference type="Proteomes" id="UP000054785"/>
    </source>
</evidence>
<reference evidence="11 12" key="1">
    <citation type="submission" date="2015-11" db="EMBL/GenBank/DDBJ databases">
        <title>Genomic analysis of 38 Legionella species identifies large and diverse effector repertoires.</title>
        <authorList>
            <person name="Burstein D."/>
            <person name="Amaro F."/>
            <person name="Zusman T."/>
            <person name="Lifshitz Z."/>
            <person name="Cohen O."/>
            <person name="Gilbert J.A."/>
            <person name="Pupko T."/>
            <person name="Shuman H.A."/>
            <person name="Segal G."/>
        </authorList>
    </citation>
    <scope>NUCLEOTIDE SEQUENCE [LARGE SCALE GENOMIC DNA]</scope>
    <source>
        <strain evidence="11 12">ATCC 49504</strain>
    </source>
</reference>
<keyword evidence="7" id="KW-0812">Transmembrane</keyword>
<evidence type="ECO:0000256" key="9">
    <source>
        <dbReference type="ARBA" id="ARBA00049183"/>
    </source>
</evidence>
<keyword evidence="6 10" id="KW-0808">Transferase</keyword>
<comment type="function">
    <text evidence="10">Involved in lipopolysaccharide (LPS) biosynthesis. Catalyzes the transfer of 3-deoxy-D-manno-octulosonate (Kdo) residue(s) from CMP-Kdo to lipid IV(A), the tetraacyldisaccharide-1,4'-bisphosphate precursor of lipid A.</text>
</comment>
<dbReference type="Gene3D" id="3.40.50.2000">
    <property type="entry name" value="Glycogen Phosphorylase B"/>
    <property type="match status" value="1"/>
</dbReference>
<dbReference type="RefSeq" id="WP_028386591.1">
    <property type="nucleotide sequence ID" value="NZ_CAAAHN010000022.1"/>
</dbReference>
<dbReference type="AlphaFoldDB" id="A0A0W0TTS7"/>
<dbReference type="GO" id="GO:0009244">
    <property type="term" value="P:lipopolysaccharide core region biosynthetic process"/>
    <property type="evidence" value="ECO:0007669"/>
    <property type="project" value="UniProtKB-UniRule"/>
</dbReference>
<dbReference type="STRING" id="45065.Lgee_1370"/>
<protein>
    <recommendedName>
        <fullName evidence="5 10">3-deoxy-D-manno-octulosonic acid transferase</fullName>
        <shortName evidence="10">Kdo transferase</shortName>
        <ecNumber evidence="4 10">2.4.99.12</ecNumber>
    </recommendedName>
    <alternativeName>
        <fullName evidence="8 10">Lipid IV(A) 3-deoxy-D-manno-octulosonic acid transferase</fullName>
    </alternativeName>
</protein>
<dbReference type="PANTHER" id="PTHR42755:SF1">
    <property type="entry name" value="3-DEOXY-D-MANNO-OCTULOSONIC ACID TRANSFERASE, MITOCHONDRIAL-RELATED"/>
    <property type="match status" value="1"/>
</dbReference>
<dbReference type="OrthoDB" id="9789797at2"/>
<keyword evidence="10" id="KW-0472">Membrane</keyword>
<dbReference type="Proteomes" id="UP000054785">
    <property type="component" value="Unassembled WGS sequence"/>
</dbReference>
<sequence>MRAIYSFLMLLATPWLYARLYWKGRKNPLYRARIAERFARAPLPVKEVDVWVHAVSLGEVIAAIPLLDALLAEGRTLFVTTMTPTGAERLKGRFGERIPHAFIPYDLQHPMRRFVRALNPRLVLVMETELWPNLLMEVKRAGIPMVLANARLSERSFANYRKLRFFFKPLVGVFSSILAQSPADARRFEALGASADAVEASGNIKFDLQTPKALDPEFSAIKARLGGARLTLMAASTHAPEEAMLLDAFKTLRAELPEAMLWIAPRHPERFDSVATLCREAGFQTGRRSQPESLNASCEVVVLDSLGELPGWYGLSDYAFVGGSFARTGGHNVLEPIALKVPVFSGPHVHNFMAICETLLREEALEIVADAVSLMQAVLRLHNNPGTRNARVQNASRVLEANRGAVAKHLAVVNGLLENRQPIPPDSGAL</sequence>
<dbReference type="EC" id="2.4.99.12" evidence="4 10"/>
<dbReference type="InterPro" id="IPR038107">
    <property type="entry name" value="Glycos_transf_N_sf"/>
</dbReference>
<keyword evidence="7" id="KW-0735">Signal-anchor</keyword>
<evidence type="ECO:0000256" key="8">
    <source>
        <dbReference type="ARBA" id="ARBA00031445"/>
    </source>
</evidence>
<dbReference type="Gene3D" id="3.40.50.11720">
    <property type="entry name" value="3-Deoxy-D-manno-octulosonic-acid transferase, N-terminal domain"/>
    <property type="match status" value="1"/>
</dbReference>
<dbReference type="InterPro" id="IPR007507">
    <property type="entry name" value="Glycos_transf_N"/>
</dbReference>
<dbReference type="GO" id="GO:0043842">
    <property type="term" value="F:Kdo transferase activity"/>
    <property type="evidence" value="ECO:0007669"/>
    <property type="project" value="UniProtKB-EC"/>
</dbReference>
<dbReference type="SUPFAM" id="SSF53756">
    <property type="entry name" value="UDP-Glycosyltransferase/glycogen phosphorylase"/>
    <property type="match status" value="1"/>
</dbReference>
<dbReference type="NCBIfam" id="NF004388">
    <property type="entry name" value="PRK05749.1-4"/>
    <property type="match status" value="1"/>
</dbReference>
<dbReference type="GO" id="GO:0005886">
    <property type="term" value="C:plasma membrane"/>
    <property type="evidence" value="ECO:0007669"/>
    <property type="project" value="UniProtKB-SubCell"/>
</dbReference>
<organism evidence="11 12">
    <name type="scientific">Legionella geestiana</name>
    <dbReference type="NCBI Taxonomy" id="45065"/>
    <lineage>
        <taxon>Bacteria</taxon>
        <taxon>Pseudomonadati</taxon>
        <taxon>Pseudomonadota</taxon>
        <taxon>Gammaproteobacteria</taxon>
        <taxon>Legionellales</taxon>
        <taxon>Legionellaceae</taxon>
        <taxon>Legionella</taxon>
    </lineage>
</organism>
<comment type="pathway">
    <text evidence="2 10">Bacterial outer membrane biogenesis; LPS core biosynthesis.</text>
</comment>
<dbReference type="Pfam" id="PF04413">
    <property type="entry name" value="Glycos_transf_N"/>
    <property type="match status" value="1"/>
</dbReference>
<evidence type="ECO:0000256" key="10">
    <source>
        <dbReference type="RuleBase" id="RU365103"/>
    </source>
</evidence>
<evidence type="ECO:0000256" key="7">
    <source>
        <dbReference type="ARBA" id="ARBA00022968"/>
    </source>
</evidence>
<keyword evidence="10" id="KW-0448">Lipopolysaccharide biosynthesis</keyword>
<name>A0A0W0TTS7_9GAMM</name>
<comment type="similarity">
    <text evidence="3">Belongs to the glycosyltransferase group 1 family. Glycosyltransferase 30 subfamily.</text>
</comment>
<evidence type="ECO:0000256" key="4">
    <source>
        <dbReference type="ARBA" id="ARBA00012621"/>
    </source>
</evidence>
<keyword evidence="10" id="KW-1003">Cell membrane</keyword>
<evidence type="ECO:0000256" key="6">
    <source>
        <dbReference type="ARBA" id="ARBA00022679"/>
    </source>
</evidence>
<dbReference type="FunFam" id="3.40.50.2000:FF:000032">
    <property type="entry name" value="3-deoxy-D-manno-octulosonic acid transferase"/>
    <property type="match status" value="1"/>
</dbReference>
<comment type="catalytic activity">
    <reaction evidence="9 10">
        <text>lipid IVA (E. coli) + CMP-3-deoxy-beta-D-manno-octulosonate = alpha-Kdo-(2-&gt;6)-lipid IVA (E. coli) + CMP + H(+)</text>
        <dbReference type="Rhea" id="RHEA:28066"/>
        <dbReference type="ChEBI" id="CHEBI:15378"/>
        <dbReference type="ChEBI" id="CHEBI:58603"/>
        <dbReference type="ChEBI" id="CHEBI:60364"/>
        <dbReference type="ChEBI" id="CHEBI:60377"/>
        <dbReference type="ChEBI" id="CHEBI:85987"/>
        <dbReference type="EC" id="2.4.99.12"/>
    </reaction>
</comment>
<keyword evidence="12" id="KW-1185">Reference proteome</keyword>
<evidence type="ECO:0000313" key="11">
    <source>
        <dbReference type="EMBL" id="KTC98924.1"/>
    </source>
</evidence>
<dbReference type="InterPro" id="IPR039901">
    <property type="entry name" value="Kdotransferase"/>
</dbReference>
<evidence type="ECO:0000256" key="3">
    <source>
        <dbReference type="ARBA" id="ARBA00006380"/>
    </source>
</evidence>
<dbReference type="UniPathway" id="UPA00958"/>
<evidence type="ECO:0000256" key="5">
    <source>
        <dbReference type="ARBA" id="ARBA00019077"/>
    </source>
</evidence>
<dbReference type="FunFam" id="3.40.50.11720:FF:000001">
    <property type="entry name" value="3-deoxy-D-manno-octulosonic acid transferase"/>
    <property type="match status" value="1"/>
</dbReference>
<dbReference type="PATRIC" id="fig|45065.4.peg.1478"/>
<evidence type="ECO:0000256" key="2">
    <source>
        <dbReference type="ARBA" id="ARBA00004713"/>
    </source>
</evidence>
<gene>
    <name evidence="11" type="primary">kdtA</name>
    <name evidence="11" type="ORF">Lgee_1370</name>
</gene>
<dbReference type="EMBL" id="LNYC01000052">
    <property type="protein sequence ID" value="KTC98924.1"/>
    <property type="molecule type" value="Genomic_DNA"/>
</dbReference>